<protein>
    <recommendedName>
        <fullName evidence="4">Helix-turn-helix protein</fullName>
    </recommendedName>
</protein>
<gene>
    <name evidence="2" type="ORF">CLV62_104165</name>
</gene>
<evidence type="ECO:0000313" key="3">
    <source>
        <dbReference type="Proteomes" id="UP000247973"/>
    </source>
</evidence>
<evidence type="ECO:0000256" key="1">
    <source>
        <dbReference type="SAM" id="MobiDB-lite"/>
    </source>
</evidence>
<proteinExistence type="predicted"/>
<keyword evidence="3" id="KW-1185">Reference proteome</keyword>
<organism evidence="2 3">
    <name type="scientific">Dysgonomonas alginatilytica</name>
    <dbReference type="NCBI Taxonomy" id="1605892"/>
    <lineage>
        <taxon>Bacteria</taxon>
        <taxon>Pseudomonadati</taxon>
        <taxon>Bacteroidota</taxon>
        <taxon>Bacteroidia</taxon>
        <taxon>Bacteroidales</taxon>
        <taxon>Dysgonomonadaceae</taxon>
        <taxon>Dysgonomonas</taxon>
    </lineage>
</organism>
<dbReference type="EMBL" id="QICL01000004">
    <property type="protein sequence ID" value="PXV66904.1"/>
    <property type="molecule type" value="Genomic_DNA"/>
</dbReference>
<evidence type="ECO:0008006" key="4">
    <source>
        <dbReference type="Google" id="ProtNLM"/>
    </source>
</evidence>
<evidence type="ECO:0000313" key="2">
    <source>
        <dbReference type="EMBL" id="PXV66904.1"/>
    </source>
</evidence>
<comment type="caution">
    <text evidence="2">The sequence shown here is derived from an EMBL/GenBank/DDBJ whole genome shotgun (WGS) entry which is preliminary data.</text>
</comment>
<sequence>MESQTTTNKQLNMDINTMIDCMRKQRKRYRFTANEQALFYELMAVFRHEGFPDTFFCSSKELCNDLGLIKNTFVNARNKLISAGLVFYKSGKSRSSVSQYSFTRSFQSNTVNGTVVSTEVGTVSTTATATFGSSDNTKKNHSKPFIPPRFEEVETYCLERKNGIDPQTFIDHYTANGWMRGKTKVKDWKACVRTWEQNRNKNENNRTDNNKPKDYGKGF</sequence>
<dbReference type="AlphaFoldDB" id="A0A2V3PR83"/>
<feature type="region of interest" description="Disordered" evidence="1">
    <location>
        <begin position="199"/>
        <end position="219"/>
    </location>
</feature>
<accession>A0A2V3PR83</accession>
<dbReference type="Proteomes" id="UP000247973">
    <property type="component" value="Unassembled WGS sequence"/>
</dbReference>
<reference evidence="2 3" key="1">
    <citation type="submission" date="2018-03" db="EMBL/GenBank/DDBJ databases">
        <title>Genomic Encyclopedia of Archaeal and Bacterial Type Strains, Phase II (KMG-II): from individual species to whole genera.</title>
        <authorList>
            <person name="Goeker M."/>
        </authorList>
    </citation>
    <scope>NUCLEOTIDE SEQUENCE [LARGE SCALE GENOMIC DNA]</scope>
    <source>
        <strain evidence="2 3">DSM 100214</strain>
    </source>
</reference>
<name>A0A2V3PR83_9BACT</name>